<dbReference type="SUPFAM" id="SSF53187">
    <property type="entry name" value="Zn-dependent exopeptidases"/>
    <property type="match status" value="1"/>
</dbReference>
<keyword evidence="2" id="KW-1185">Reference proteome</keyword>
<dbReference type="Pfam" id="PF01546">
    <property type="entry name" value="Peptidase_M20"/>
    <property type="match status" value="1"/>
</dbReference>
<dbReference type="PANTHER" id="PTHR43808">
    <property type="entry name" value="ACETYLORNITHINE DEACETYLASE"/>
    <property type="match status" value="1"/>
</dbReference>
<dbReference type="InterPro" id="IPR012166">
    <property type="entry name" value="Uncharacterised_RocB"/>
</dbReference>
<dbReference type="Gene3D" id="3.40.630.10">
    <property type="entry name" value="Zn peptidases"/>
    <property type="match status" value="1"/>
</dbReference>
<dbReference type="InterPro" id="IPR050072">
    <property type="entry name" value="Peptidase_M20A"/>
</dbReference>
<dbReference type="InterPro" id="IPR002933">
    <property type="entry name" value="Peptidase_M20"/>
</dbReference>
<protein>
    <submittedName>
        <fullName evidence="1">M20/M25/M40 family metallo-hydrolase</fullName>
    </submittedName>
</protein>
<evidence type="ECO:0000313" key="2">
    <source>
        <dbReference type="Proteomes" id="UP001208017"/>
    </source>
</evidence>
<name>A0ABT3X0X6_9BACL</name>
<accession>A0ABT3X0X6</accession>
<sequence length="544" mass="60395">MTGKWTTSEGLRRLLGELVGVPSVTGSAAEVELAGKIAGQLRELPYFQAHPEQVALHPTGDGRYFVTALVKQSPAARKTVVLVSHFDVVDVQDYGDYRDDAFSMEAITETFYAHKERLPEPVQLDMAQREWVFGRGSMDMKCGLAMHMALIERAGLGEFDGNVLLLTVPDEEVNSVGMRAAVPKLVEWADTYGLEYQAVLNSEPMFNTEPGDDRNFIYTGSIGKVLPGFFCVGKETHVGEPLSGLNANLMTSTVTCEMELATEFYQRYGEEVTPPPTTLVQKDLKTEYNVQVSHRGVALYNLFVLNQPLDELMQALRQTAERAAQKIADTHAARSRAYAEVSGAEAHAFTVRVLTFAELVEEAVRLHGQEKVDAVQAGVLGKGTARDDRDVTIELVDAVTAMCRELGPMIVVFFAPPFYPAVNASEHPRIQRVLPQVLEYAKREHDVAFETVHYFAGISDLSYVGLQYPMESLTDLVANMPLWERGYSLPLKELQALDVPVLNLGPVGRDAHKWTERLQTEFAFEKLPAMLRKAVRLLLEDGDL</sequence>
<dbReference type="PIRSF" id="PIRSF010386">
    <property type="entry name" value="RocB"/>
    <property type="match status" value="1"/>
</dbReference>
<comment type="caution">
    <text evidence="1">The sequence shown here is derived from an EMBL/GenBank/DDBJ whole genome shotgun (WGS) entry which is preliminary data.</text>
</comment>
<gene>
    <name evidence="1" type="ORF">OS242_05570</name>
</gene>
<organism evidence="1 2">
    <name type="scientific">Tumebacillus lacus</name>
    <dbReference type="NCBI Taxonomy" id="2995335"/>
    <lineage>
        <taxon>Bacteria</taxon>
        <taxon>Bacillati</taxon>
        <taxon>Bacillota</taxon>
        <taxon>Bacilli</taxon>
        <taxon>Bacillales</taxon>
        <taxon>Alicyclobacillaceae</taxon>
        <taxon>Tumebacillus</taxon>
    </lineage>
</organism>
<dbReference type="PANTHER" id="PTHR43808:SF27">
    <property type="entry name" value="PROTEIN ROCB"/>
    <property type="match status" value="1"/>
</dbReference>
<proteinExistence type="predicted"/>
<dbReference type="RefSeq" id="WP_267150665.1">
    <property type="nucleotide sequence ID" value="NZ_JAPMLT010000002.1"/>
</dbReference>
<dbReference type="Proteomes" id="UP001208017">
    <property type="component" value="Unassembled WGS sequence"/>
</dbReference>
<dbReference type="EMBL" id="JAPMLT010000002">
    <property type="protein sequence ID" value="MCX7569422.1"/>
    <property type="molecule type" value="Genomic_DNA"/>
</dbReference>
<evidence type="ECO:0000313" key="1">
    <source>
        <dbReference type="EMBL" id="MCX7569422.1"/>
    </source>
</evidence>
<reference evidence="1 2" key="1">
    <citation type="submission" date="2022-11" db="EMBL/GenBank/DDBJ databases">
        <title>Study of microbial diversity in lake waters.</title>
        <authorList>
            <person name="Zhang J."/>
        </authorList>
    </citation>
    <scope>NUCLEOTIDE SEQUENCE [LARGE SCALE GENOMIC DNA]</scope>
    <source>
        <strain evidence="1 2">DT12</strain>
    </source>
</reference>